<keyword evidence="3 4" id="KW-0732">Signal</keyword>
<feature type="chain" id="PRO_5038954846" evidence="4">
    <location>
        <begin position="26"/>
        <end position="557"/>
    </location>
</feature>
<accession>A0A9D2IEX4</accession>
<evidence type="ECO:0000256" key="4">
    <source>
        <dbReference type="SAM" id="SignalP"/>
    </source>
</evidence>
<name>A0A9D2IEX4_9FIRM</name>
<organism evidence="5 6">
    <name type="scientific">Candidatus Borkfalkia avistercoris</name>
    <dbReference type="NCBI Taxonomy" id="2838504"/>
    <lineage>
        <taxon>Bacteria</taxon>
        <taxon>Bacillati</taxon>
        <taxon>Bacillota</taxon>
        <taxon>Clostridia</taxon>
        <taxon>Christensenellales</taxon>
        <taxon>Christensenellaceae</taxon>
        <taxon>Candidatus Borkfalkia</taxon>
    </lineage>
</organism>
<dbReference type="PANTHER" id="PTHR43649">
    <property type="entry name" value="ARABINOSE-BINDING PROTEIN-RELATED"/>
    <property type="match status" value="1"/>
</dbReference>
<reference evidence="5" key="2">
    <citation type="submission" date="2021-04" db="EMBL/GenBank/DDBJ databases">
        <authorList>
            <person name="Gilroy R."/>
        </authorList>
    </citation>
    <scope>NUCLEOTIDE SEQUENCE</scope>
    <source>
        <strain evidence="5">CHK187-5294</strain>
    </source>
</reference>
<evidence type="ECO:0000256" key="2">
    <source>
        <dbReference type="ARBA" id="ARBA00022448"/>
    </source>
</evidence>
<dbReference type="InterPro" id="IPR050490">
    <property type="entry name" value="Bact_solute-bd_prot1"/>
</dbReference>
<reference evidence="5" key="1">
    <citation type="journal article" date="2021" name="PeerJ">
        <title>Extensive microbial diversity within the chicken gut microbiome revealed by metagenomics and culture.</title>
        <authorList>
            <person name="Gilroy R."/>
            <person name="Ravi A."/>
            <person name="Getino M."/>
            <person name="Pursley I."/>
            <person name="Horton D.L."/>
            <person name="Alikhan N.F."/>
            <person name="Baker D."/>
            <person name="Gharbi K."/>
            <person name="Hall N."/>
            <person name="Watson M."/>
            <person name="Adriaenssens E.M."/>
            <person name="Foster-Nyarko E."/>
            <person name="Jarju S."/>
            <person name="Secka A."/>
            <person name="Antonio M."/>
            <person name="Oren A."/>
            <person name="Chaudhuri R.R."/>
            <person name="La Ragione R."/>
            <person name="Hildebrand F."/>
            <person name="Pallen M.J."/>
        </authorList>
    </citation>
    <scope>NUCLEOTIDE SEQUENCE</scope>
    <source>
        <strain evidence="5">CHK187-5294</strain>
    </source>
</reference>
<protein>
    <submittedName>
        <fullName evidence="5">ABC transporter substrate-binding protein</fullName>
    </submittedName>
</protein>
<evidence type="ECO:0000313" key="5">
    <source>
        <dbReference type="EMBL" id="HIZ03814.1"/>
    </source>
</evidence>
<dbReference type="Proteomes" id="UP000824132">
    <property type="component" value="Unassembled WGS sequence"/>
</dbReference>
<sequence>MKKLLCMFLAVALLLGLSACKPPLAVDDIDPTKTQIYIAIGDNGVGTEFLYDLKAAYEAYNSEVEIVPVQKDAELSNGVDYMRSATEDIIYVNGSNDFSQYENYIMDLTDLTNIKAYDESGEYVGKGNGVKSLADKMKVYENSYKMFNVGTAEQPKFMSLPWFSSVFGLWYDIDLFESGHLYNLQGYTGIDGISGTEDDFYGPDGQPDTYDDGLPGTWEDMKLLLNEMKGKGFKPFTFSGMHSWMRNWWLETVILNYEGLNDYALNYSFDGVDSDFGTIDSTNGYQLKQQEGKKAMLLVAEEIAKGGLYSNGSLKTTQTHLMAQSEFLDSTTTDEPSAFLIDGNWWEYEARDTFERMAKINKKFARGERRFGYFPVPRFIGTEGLKDQENTVQYVRDVSGYLILVNKNTKVKEEVEDFLLFAHSETSLRNFTKTTNLFCSYDYDMSNDLKSLTPLARSVYELIHDDNVEMAYCGPEVLCVSDGLTAQESLLSLRGKNNTFFDNWEWLATIGEGINARSYNDPIRDMAFDENGQITAATWFEGYAEACSEQTWNTYFH</sequence>
<dbReference type="PROSITE" id="PS51257">
    <property type="entry name" value="PROKAR_LIPOPROTEIN"/>
    <property type="match status" value="1"/>
</dbReference>
<dbReference type="AlphaFoldDB" id="A0A9D2IEX4"/>
<dbReference type="PANTHER" id="PTHR43649:SF34">
    <property type="entry name" value="ABC TRANSPORTER PERIPLASMIC-BINDING PROTEIN YCJN-RELATED"/>
    <property type="match status" value="1"/>
</dbReference>
<comment type="caution">
    <text evidence="5">The sequence shown here is derived from an EMBL/GenBank/DDBJ whole genome shotgun (WGS) entry which is preliminary data.</text>
</comment>
<feature type="signal peptide" evidence="4">
    <location>
        <begin position="1"/>
        <end position="25"/>
    </location>
</feature>
<dbReference type="Gene3D" id="3.40.190.10">
    <property type="entry name" value="Periplasmic binding protein-like II"/>
    <property type="match status" value="1"/>
</dbReference>
<gene>
    <name evidence="5" type="ORF">H9727_05960</name>
</gene>
<dbReference type="SUPFAM" id="SSF53850">
    <property type="entry name" value="Periplasmic binding protein-like II"/>
    <property type="match status" value="1"/>
</dbReference>
<comment type="similarity">
    <text evidence="1">Belongs to the bacterial solute-binding protein 1 family.</text>
</comment>
<evidence type="ECO:0000313" key="6">
    <source>
        <dbReference type="Proteomes" id="UP000824132"/>
    </source>
</evidence>
<dbReference type="EMBL" id="DXCL01000031">
    <property type="protein sequence ID" value="HIZ03814.1"/>
    <property type="molecule type" value="Genomic_DNA"/>
</dbReference>
<keyword evidence="2" id="KW-0813">Transport</keyword>
<evidence type="ECO:0000256" key="1">
    <source>
        <dbReference type="ARBA" id="ARBA00008520"/>
    </source>
</evidence>
<proteinExistence type="inferred from homology"/>
<evidence type="ECO:0000256" key="3">
    <source>
        <dbReference type="ARBA" id="ARBA00022729"/>
    </source>
</evidence>